<accession>A0A098S549</accession>
<name>A0A098S549_9BACT</name>
<dbReference type="InterPro" id="IPR025667">
    <property type="entry name" value="SprB_repeat"/>
</dbReference>
<organism evidence="2 3">
    <name type="scientific">Phaeodactylibacter xiamenensis</name>
    <dbReference type="NCBI Taxonomy" id="1524460"/>
    <lineage>
        <taxon>Bacteria</taxon>
        <taxon>Pseudomonadati</taxon>
        <taxon>Bacteroidota</taxon>
        <taxon>Saprospiria</taxon>
        <taxon>Saprospirales</taxon>
        <taxon>Haliscomenobacteraceae</taxon>
        <taxon>Phaeodactylibacter</taxon>
    </lineage>
</organism>
<dbReference type="AlphaFoldDB" id="A0A098S549"/>
<sequence>MKRIVLLVLFVLSGLWLPAQVTVELTVTDATVTTTCDDLFSAPDPLWQVEVENQGIVIYPAQGACYTALPNVQYAEDFSCPNDLPATIEVCFTVFENDPLLPIGCFIDRSCEEQICENVTLPGLDETQNLTLSLPNGGASGGTLEYTISVTGNGNYNDLPCQAITLGTLLRGDTLGDATIGQYDNLCANNQNEPNPADDGGFTNSNGVWFEFTTGPDIGSVAWIEALGDPENTGDAFDVEVALYRSDNDTCTGNLELVSWSAPTNNRDVYMRVSCPEPDTRYYILVDGAFTDPGDEEGVFGLRLISTDVDDAPNERCDALHLGAVPPGDTIGTNTLYGNYCADNNNDPFSPNFVVQTSVWFSFEAPPSGNVWIEANSDRLVDSIGIQLSLYRAFSTCSGFFQHLESSYDPSDEDEALNFSCLVGGATYYILIDGDGSNATGMFSLDIYDAGDITPVTQIDTTICAGDSFEVGSSSYTETGSYADTIILFLGCDSIINTNLTVLEPISVNVEQIQPAIGEGNANGQALATPTGGNGGYTIEWCDGTTDPSNNNLVGGAACCVTVTDDFGCVGDTCFTMDFLTGIVPIAQADSVACNGGNTGSIEFSAMGGIPPYNYSWEKTDLSLSGTGVLNEDNEIASLPNLTAGTYGITIADNFFDTAFTMIVEEPSALELTILSQSSTSCFGFCDGAISVEASGGTPPYTFSWANGADTTALTDLCAGVYALLLTDANGCELPVAYEIEQPEEFIATIAVEQEVSCFGGSDGQLSVSTNGQPTDFNWSTGSTTDTLDNRPTGLYSVTVTNTDGCQDTTEALLPQPNAPLEAAIALSEPVTCFGFSDGALEAVPIGPGETFTYAWSNGNTQSNNRGLAAGPYSLTLTNERGCLDTATFELPQPAALDFEASATDITCVSGENGGQLRIDTVTGGTSPFEYSLDGVVFGNSPVFSSLFAGSYSLIVRDSFGCETEQIQTVAPAPVLTANAGQDRTINLGDTILLSAITSADAPVFTWIASDSSQLRFTGQSINVSPQRTTTYILQVFDSLSVCTEQDIINVKVERVRRVYIPTAFSPNGDGRNDEFFIYGDKALVNIPVMRIFSRTGSLVFEREDIMPNNNMMGWDGRFRGEELNPGIFVYYAEITFADGATEVFTGDVMLMR</sequence>
<dbReference type="Gene3D" id="2.60.40.740">
    <property type="match status" value="1"/>
</dbReference>
<dbReference type="EMBL" id="JPOS01000038">
    <property type="protein sequence ID" value="KGE87255.1"/>
    <property type="molecule type" value="Genomic_DNA"/>
</dbReference>
<evidence type="ECO:0000313" key="3">
    <source>
        <dbReference type="Proteomes" id="UP000029736"/>
    </source>
</evidence>
<evidence type="ECO:0000256" key="1">
    <source>
        <dbReference type="SAM" id="SignalP"/>
    </source>
</evidence>
<dbReference type="Pfam" id="PF13573">
    <property type="entry name" value="SprB"/>
    <property type="match status" value="2"/>
</dbReference>
<evidence type="ECO:0000313" key="2">
    <source>
        <dbReference type="EMBL" id="KGE87255.1"/>
    </source>
</evidence>
<feature type="signal peptide" evidence="1">
    <location>
        <begin position="1"/>
        <end position="21"/>
    </location>
</feature>
<dbReference type="Pfam" id="PF13585">
    <property type="entry name" value="CHU_C"/>
    <property type="match status" value="1"/>
</dbReference>
<dbReference type="Proteomes" id="UP000029736">
    <property type="component" value="Unassembled WGS sequence"/>
</dbReference>
<dbReference type="RefSeq" id="WP_044222838.1">
    <property type="nucleotide sequence ID" value="NZ_JBKAGJ010000021.1"/>
</dbReference>
<dbReference type="STRING" id="1524460.IX84_16560"/>
<protein>
    <recommendedName>
        <fullName evidence="4">Ig-like domain-containing protein</fullName>
    </recommendedName>
</protein>
<evidence type="ECO:0008006" key="4">
    <source>
        <dbReference type="Google" id="ProtNLM"/>
    </source>
</evidence>
<keyword evidence="1" id="KW-0732">Signal</keyword>
<comment type="caution">
    <text evidence="2">The sequence shown here is derived from an EMBL/GenBank/DDBJ whole genome shotgun (WGS) entry which is preliminary data.</text>
</comment>
<proteinExistence type="predicted"/>
<gene>
    <name evidence="2" type="ORF">IX84_16560</name>
</gene>
<keyword evidence="3" id="KW-1185">Reference proteome</keyword>
<feature type="chain" id="PRO_5001947619" description="Ig-like domain-containing protein" evidence="1">
    <location>
        <begin position="22"/>
        <end position="1153"/>
    </location>
</feature>
<reference evidence="2 3" key="1">
    <citation type="journal article" date="2014" name="Int. J. Syst. Evol. Microbiol.">
        <title>Phaeodactylibacter xiamenensis gen. nov., sp. nov., a member of the family Saprospiraceae isolated from the marine alga Phaeodactylum tricornutum.</title>
        <authorList>
            <person name="Chen Z.Jr."/>
            <person name="Lei X."/>
            <person name="Lai Q."/>
            <person name="Li Y."/>
            <person name="Zhang B."/>
            <person name="Zhang J."/>
            <person name="Zhang H."/>
            <person name="Yang L."/>
            <person name="Zheng W."/>
            <person name="Tian Y."/>
            <person name="Yu Z."/>
            <person name="Xu H.Jr."/>
            <person name="Zheng T."/>
        </authorList>
    </citation>
    <scope>NUCLEOTIDE SEQUENCE [LARGE SCALE GENOMIC DNA]</scope>
    <source>
        <strain evidence="2 3">KD52</strain>
    </source>
</reference>
<dbReference type="OrthoDB" id="7794186at2"/>